<sequence length="283" mass="31610">MDLWTKRVVGIIVQVALLLSSSYGTTGEALRAQRRFLSLRGEEGLSRKRNHCHGSSIQCIPTSILGQVHVCTRTLQRAESVKVAGLIPVTGSAIESCLASTLGCFQLARLVLPILSPLSMSLFFSPNLTQQHTRHARTINHSNIISEGCRGKTGRGKQFIHFIDLHSDATLFHSHYIALSHSICALNNEVAITDVRIDLHDLVIHILSVEGNGLIIQQLQAVDGFNTRYIKLLRRWRPNGKIPRINPLKKMLRMESVNRSSFQVSQSLTSCEFIVFQWTACLH</sequence>
<accession>A0A4V6AQ71</accession>
<protein>
    <submittedName>
        <fullName evidence="1">Uncharacterized protein</fullName>
    </submittedName>
</protein>
<dbReference type="EMBL" id="CM014089">
    <property type="protein sequence ID" value="TKS79392.1"/>
    <property type="molecule type" value="Genomic_DNA"/>
</dbReference>
<dbReference type="AlphaFoldDB" id="A0A4V6AQ71"/>
<organism evidence="1 2">
    <name type="scientific">Collichthys lucidus</name>
    <name type="common">Big head croaker</name>
    <name type="synonym">Sciaena lucida</name>
    <dbReference type="NCBI Taxonomy" id="240159"/>
    <lineage>
        <taxon>Eukaryota</taxon>
        <taxon>Metazoa</taxon>
        <taxon>Chordata</taxon>
        <taxon>Craniata</taxon>
        <taxon>Vertebrata</taxon>
        <taxon>Euteleostomi</taxon>
        <taxon>Actinopterygii</taxon>
        <taxon>Neopterygii</taxon>
        <taxon>Teleostei</taxon>
        <taxon>Neoteleostei</taxon>
        <taxon>Acanthomorphata</taxon>
        <taxon>Eupercaria</taxon>
        <taxon>Sciaenidae</taxon>
        <taxon>Collichthys</taxon>
    </lineage>
</organism>
<proteinExistence type="predicted"/>
<reference evidence="1 2" key="1">
    <citation type="submission" date="2019-01" db="EMBL/GenBank/DDBJ databases">
        <title>Genome Assembly of Collichthys lucidus.</title>
        <authorList>
            <person name="Cai M."/>
            <person name="Xiao S."/>
        </authorList>
    </citation>
    <scope>NUCLEOTIDE SEQUENCE [LARGE SCALE GENOMIC DNA]</scope>
    <source>
        <strain evidence="1">JT15FE1705JMU</strain>
        <tissue evidence="1">Muscle</tissue>
    </source>
</reference>
<gene>
    <name evidence="1" type="ORF">D9C73_014378</name>
</gene>
<evidence type="ECO:0000313" key="1">
    <source>
        <dbReference type="EMBL" id="TKS79392.1"/>
    </source>
</evidence>
<keyword evidence="2" id="KW-1185">Reference proteome</keyword>
<dbReference type="Proteomes" id="UP000298787">
    <property type="component" value="Chromosome 12"/>
</dbReference>
<evidence type="ECO:0000313" key="2">
    <source>
        <dbReference type="Proteomes" id="UP000298787"/>
    </source>
</evidence>
<name>A0A4V6AQ71_COLLU</name>